<proteinExistence type="predicted"/>
<comment type="caution">
    <text evidence="1">The sequence shown here is derived from an EMBL/GenBank/DDBJ whole genome shotgun (WGS) entry which is preliminary data.</text>
</comment>
<dbReference type="EMBL" id="MU006095">
    <property type="protein sequence ID" value="KAF2839171.1"/>
    <property type="molecule type" value="Genomic_DNA"/>
</dbReference>
<keyword evidence="2" id="KW-1185">Reference proteome</keyword>
<reference evidence="1" key="1">
    <citation type="journal article" date="2020" name="Stud. Mycol.">
        <title>101 Dothideomycetes genomes: a test case for predicting lifestyles and emergence of pathogens.</title>
        <authorList>
            <person name="Haridas S."/>
            <person name="Albert R."/>
            <person name="Binder M."/>
            <person name="Bloem J."/>
            <person name="Labutti K."/>
            <person name="Salamov A."/>
            <person name="Andreopoulos B."/>
            <person name="Baker S."/>
            <person name="Barry K."/>
            <person name="Bills G."/>
            <person name="Bluhm B."/>
            <person name="Cannon C."/>
            <person name="Castanera R."/>
            <person name="Culley D."/>
            <person name="Daum C."/>
            <person name="Ezra D."/>
            <person name="Gonzalez J."/>
            <person name="Henrissat B."/>
            <person name="Kuo A."/>
            <person name="Liang C."/>
            <person name="Lipzen A."/>
            <person name="Lutzoni F."/>
            <person name="Magnuson J."/>
            <person name="Mondo S."/>
            <person name="Nolan M."/>
            <person name="Ohm R."/>
            <person name="Pangilinan J."/>
            <person name="Park H.-J."/>
            <person name="Ramirez L."/>
            <person name="Alfaro M."/>
            <person name="Sun H."/>
            <person name="Tritt A."/>
            <person name="Yoshinaga Y."/>
            <person name="Zwiers L.-H."/>
            <person name="Turgeon B."/>
            <person name="Goodwin S."/>
            <person name="Spatafora J."/>
            <person name="Crous P."/>
            <person name="Grigoriev I."/>
        </authorList>
    </citation>
    <scope>NUCLEOTIDE SEQUENCE</scope>
    <source>
        <strain evidence="1">CBS 101060</strain>
    </source>
</reference>
<dbReference type="OrthoDB" id="4121208at2759"/>
<gene>
    <name evidence="1" type="ORF">M501DRAFT_1057462</name>
</gene>
<organism evidence="1 2">
    <name type="scientific">Patellaria atrata CBS 101060</name>
    <dbReference type="NCBI Taxonomy" id="1346257"/>
    <lineage>
        <taxon>Eukaryota</taxon>
        <taxon>Fungi</taxon>
        <taxon>Dikarya</taxon>
        <taxon>Ascomycota</taxon>
        <taxon>Pezizomycotina</taxon>
        <taxon>Dothideomycetes</taxon>
        <taxon>Dothideomycetes incertae sedis</taxon>
        <taxon>Patellariales</taxon>
        <taxon>Patellariaceae</taxon>
        <taxon>Patellaria</taxon>
    </lineage>
</organism>
<sequence>MMNPSLLCRFLGSYVLLSNTATNAHVLYRHEAVKAAPIEERQWTQQFEAITIIPEKITTATHYVYGYFTPSPSATPIPITQQSQVETSFIPQITMCVLPPIAFFEGSFVNTNTMGSPYLNYSMSIPDVPGTCTTVYTSTSTTLCATVLSGLISRETVSDCDQTITFSSQYGYWLETPSRAQNWPMDTITPMLTIHTLITYYMAPWQELTTAAPPTDVSAKICDKPMDGTQTCVSQREVWEVQMVTLTSVYASEIDLTTRLPGPATFLIETFHLELTKTVTTITLSTTLYLNYEVEQVSISRSTITPTTIVPSVSINMILLPANHITGPNPTQTRTRMMLWNSTVTLPPTQGVNPNGLNYMPP</sequence>
<evidence type="ECO:0000313" key="1">
    <source>
        <dbReference type="EMBL" id="KAF2839171.1"/>
    </source>
</evidence>
<protein>
    <submittedName>
        <fullName evidence="1">Uncharacterized protein</fullName>
    </submittedName>
</protein>
<accession>A0A9P4VMY8</accession>
<evidence type="ECO:0000313" key="2">
    <source>
        <dbReference type="Proteomes" id="UP000799429"/>
    </source>
</evidence>
<dbReference type="AlphaFoldDB" id="A0A9P4VMY8"/>
<dbReference type="Proteomes" id="UP000799429">
    <property type="component" value="Unassembled WGS sequence"/>
</dbReference>
<name>A0A9P4VMY8_9PEZI</name>